<protein>
    <submittedName>
        <fullName evidence="1">Uncharacterized protein</fullName>
    </submittedName>
</protein>
<evidence type="ECO:0000313" key="1">
    <source>
        <dbReference type="EMBL" id="EIE86689.1"/>
    </source>
</evidence>
<dbReference type="AlphaFoldDB" id="I1CE09"/>
<dbReference type="RefSeq" id="XP_067522085.1">
    <property type="nucleotide sequence ID" value="XM_067665984.1"/>
</dbReference>
<dbReference type="VEuPathDB" id="FungiDB:RO3G_11400"/>
<name>I1CE09_RHIO9</name>
<dbReference type="GeneID" id="93618365"/>
<dbReference type="EMBL" id="CH476740">
    <property type="protein sequence ID" value="EIE86689.1"/>
    <property type="molecule type" value="Genomic_DNA"/>
</dbReference>
<accession>I1CE09</accession>
<proteinExistence type="predicted"/>
<reference evidence="1 2" key="1">
    <citation type="journal article" date="2009" name="PLoS Genet.">
        <title>Genomic analysis of the basal lineage fungus Rhizopus oryzae reveals a whole-genome duplication.</title>
        <authorList>
            <person name="Ma L.-J."/>
            <person name="Ibrahim A.S."/>
            <person name="Skory C."/>
            <person name="Grabherr M.G."/>
            <person name="Burger G."/>
            <person name="Butler M."/>
            <person name="Elias M."/>
            <person name="Idnurm A."/>
            <person name="Lang B.F."/>
            <person name="Sone T."/>
            <person name="Abe A."/>
            <person name="Calvo S.E."/>
            <person name="Corrochano L.M."/>
            <person name="Engels R."/>
            <person name="Fu J."/>
            <person name="Hansberg W."/>
            <person name="Kim J.-M."/>
            <person name="Kodira C.D."/>
            <person name="Koehrsen M.J."/>
            <person name="Liu B."/>
            <person name="Miranda-Saavedra D."/>
            <person name="O'Leary S."/>
            <person name="Ortiz-Castellanos L."/>
            <person name="Poulter R."/>
            <person name="Rodriguez-Romero J."/>
            <person name="Ruiz-Herrera J."/>
            <person name="Shen Y.-Q."/>
            <person name="Zeng Q."/>
            <person name="Galagan J."/>
            <person name="Birren B.W."/>
            <person name="Cuomo C.A."/>
            <person name="Wickes B.L."/>
        </authorList>
    </citation>
    <scope>NUCLEOTIDE SEQUENCE [LARGE SCALE GENOMIC DNA]</scope>
    <source>
        <strain evidence="2">RA 99-880 / ATCC MYA-4621 / FGSC 9543 / NRRL 43880</strain>
    </source>
</reference>
<sequence length="66" mass="7577">MSHGSSNKDDMMNEILKLIDINPFNKPECCHIPRSSQVSFVNQIIKYSPCSHVLQFDDFSESEKTD</sequence>
<evidence type="ECO:0000313" key="2">
    <source>
        <dbReference type="Proteomes" id="UP000009138"/>
    </source>
</evidence>
<dbReference type="Proteomes" id="UP000009138">
    <property type="component" value="Unassembled WGS sequence"/>
</dbReference>
<gene>
    <name evidence="1" type="ORF">RO3G_11400</name>
</gene>
<organism evidence="1 2">
    <name type="scientific">Rhizopus delemar (strain RA 99-880 / ATCC MYA-4621 / FGSC 9543 / NRRL 43880)</name>
    <name type="common">Mucormycosis agent</name>
    <name type="synonym">Rhizopus arrhizus var. delemar</name>
    <dbReference type="NCBI Taxonomy" id="246409"/>
    <lineage>
        <taxon>Eukaryota</taxon>
        <taxon>Fungi</taxon>
        <taxon>Fungi incertae sedis</taxon>
        <taxon>Mucoromycota</taxon>
        <taxon>Mucoromycotina</taxon>
        <taxon>Mucoromycetes</taxon>
        <taxon>Mucorales</taxon>
        <taxon>Mucorineae</taxon>
        <taxon>Rhizopodaceae</taxon>
        <taxon>Rhizopus</taxon>
    </lineage>
</organism>
<keyword evidence="2" id="KW-1185">Reference proteome</keyword>
<dbReference type="InParanoid" id="I1CE09"/>